<feature type="active site" description="Nucleophile" evidence="2">
    <location>
        <position position="79"/>
    </location>
</feature>
<feature type="active site" description="Proton acceptor" evidence="2">
    <location>
        <position position="321"/>
    </location>
</feature>
<dbReference type="Pfam" id="PF11856">
    <property type="entry name" value="DUF3376"/>
    <property type="match status" value="1"/>
</dbReference>
<gene>
    <name evidence="4" type="ORF">FHS54_000139</name>
</gene>
<dbReference type="RefSeq" id="WP_167301873.1">
    <property type="nucleotide sequence ID" value="NZ_JAASQR010000001.1"/>
</dbReference>
<dbReference type="GO" id="GO:0016042">
    <property type="term" value="P:lipid catabolic process"/>
    <property type="evidence" value="ECO:0007669"/>
    <property type="project" value="UniProtKB-UniRule"/>
</dbReference>
<comment type="caution">
    <text evidence="4">The sequence shown here is derived from an EMBL/GenBank/DDBJ whole genome shotgun (WGS) entry which is preliminary data.</text>
</comment>
<dbReference type="InterPro" id="IPR019894">
    <property type="entry name" value="Patatin-related_protein"/>
</dbReference>
<protein>
    <submittedName>
        <fullName evidence="4">Patatin-related protein</fullName>
    </submittedName>
</protein>
<comment type="caution">
    <text evidence="2">Lacks conserved residue(s) required for the propagation of feature annotation.</text>
</comment>
<proteinExistence type="predicted"/>
<name>A0A846M322_9SPHN</name>
<dbReference type="Proteomes" id="UP000576821">
    <property type="component" value="Unassembled WGS sequence"/>
</dbReference>
<dbReference type="GO" id="GO:0016787">
    <property type="term" value="F:hydrolase activity"/>
    <property type="evidence" value="ECO:0007669"/>
    <property type="project" value="UniProtKB-UniRule"/>
</dbReference>
<dbReference type="Pfam" id="PF01734">
    <property type="entry name" value="Patatin"/>
    <property type="match status" value="1"/>
</dbReference>
<evidence type="ECO:0000259" key="3">
    <source>
        <dbReference type="PROSITE" id="PS51635"/>
    </source>
</evidence>
<sequence length="801" mass="88711">MKERELRLALVCYGGISLAVYMHGITKEIWRLARASRGFHDGTASGNSSEAVYRKLLEDLETASGVRLRVMPDIIAGASAGGINGIFLAQAIETGQSLEPLTDMWLENADVEKLLHPDARPARRITKFWAAPLVWMAARHPGDTVEKTVAPGAREEVRHKLSHFIRSRWFEPPFGGAIFTSMLLDAFDAMEKTERGPTLLPEGHPLDLFVTVTDFEGHPQSLNLNSPPQVVETEHRLSIGFRARGRDVGGKRRTFADPAELVFAARATASFPGAFPPFTVRELDQVLEERHRDWPTRDAFLARALPRHWTHGTAEDAILIDGSVLANAPFAQAIGALRNRPSRREVDRRFVYIDPKPGRRSVRFTKPEASEEEAGRDSAVLPGFFRTIFGALSDIPREQPIRDNLDAIDHHSSRIRRMVRILNALRPGIEAEVESAIGRLLFLDRPTPARLSAWRAKAQQRAASSAGFAFPAYGHLKLSGIVEDLAALLFGLGGEKSPLMRESYRQALWSHVRAIGADQLTEDVGPASPPVTFFRTHDLAFRIRRLRFLARRLAETLEVQSEAEAAVVQKMHDAIYSAIAHYTECEGADFYNGAIREAASEVPNDPGKALDAIAEARGLKERDETADLMLAEALAALPKAERRVMLLSYLGFPFYDIATLPLLQGHAMDEYDPVKVDRISPEDCSAIRTGGAEATLKGIEFNSFGAFFSRAYRENDYLWGRLHGVERLLDIVNSAIPMASRLSEEAVHAYRQAAFMAILDEEEQRLPHVADLIAILREEIGGRTGGAVSDDADTGAGRRLP</sequence>
<keyword evidence="5" id="KW-1185">Reference proteome</keyword>
<feature type="short sequence motif" description="GXSXG" evidence="2">
    <location>
        <begin position="77"/>
        <end position="81"/>
    </location>
</feature>
<feature type="domain" description="PNPLA" evidence="3">
    <location>
        <begin position="10"/>
        <end position="334"/>
    </location>
</feature>
<dbReference type="EMBL" id="JAASQR010000001">
    <property type="protein sequence ID" value="NIJ15190.1"/>
    <property type="molecule type" value="Genomic_DNA"/>
</dbReference>
<reference evidence="4 5" key="1">
    <citation type="submission" date="2020-03" db="EMBL/GenBank/DDBJ databases">
        <title>Genomic Encyclopedia of Type Strains, Phase IV (KMG-IV): sequencing the most valuable type-strain genomes for metagenomic binning, comparative biology and taxonomic classification.</title>
        <authorList>
            <person name="Goeker M."/>
        </authorList>
    </citation>
    <scope>NUCLEOTIDE SEQUENCE [LARGE SCALE GENOMIC DNA]</scope>
    <source>
        <strain evidence="4 5">DSM 21299</strain>
    </source>
</reference>
<dbReference type="Gene3D" id="3.40.1090.10">
    <property type="entry name" value="Cytosolic phospholipase A2 catalytic domain"/>
    <property type="match status" value="1"/>
</dbReference>
<dbReference type="NCBIfam" id="TIGR03607">
    <property type="entry name" value="patatin-like protein"/>
    <property type="match status" value="1"/>
</dbReference>
<dbReference type="InterPro" id="IPR016035">
    <property type="entry name" value="Acyl_Trfase/lysoPLipase"/>
</dbReference>
<keyword evidence="2" id="KW-0442">Lipid degradation</keyword>
<dbReference type="PROSITE" id="PS51635">
    <property type="entry name" value="PNPLA"/>
    <property type="match status" value="1"/>
</dbReference>
<organism evidence="4 5">
    <name type="scientific">Sphingobium vermicomposti</name>
    <dbReference type="NCBI Taxonomy" id="529005"/>
    <lineage>
        <taxon>Bacteria</taxon>
        <taxon>Pseudomonadati</taxon>
        <taxon>Pseudomonadota</taxon>
        <taxon>Alphaproteobacteria</taxon>
        <taxon>Sphingomonadales</taxon>
        <taxon>Sphingomonadaceae</taxon>
        <taxon>Sphingobium</taxon>
    </lineage>
</organism>
<evidence type="ECO:0000256" key="2">
    <source>
        <dbReference type="PROSITE-ProRule" id="PRU01161"/>
    </source>
</evidence>
<evidence type="ECO:0000256" key="1">
    <source>
        <dbReference type="ARBA" id="ARBA00023098"/>
    </source>
</evidence>
<keyword evidence="2" id="KW-0378">Hydrolase</keyword>
<dbReference type="AlphaFoldDB" id="A0A846M322"/>
<accession>A0A846M322</accession>
<evidence type="ECO:0000313" key="5">
    <source>
        <dbReference type="Proteomes" id="UP000576821"/>
    </source>
</evidence>
<keyword evidence="1 2" id="KW-0443">Lipid metabolism</keyword>
<dbReference type="InterPro" id="IPR024282">
    <property type="entry name" value="DUF3376"/>
</dbReference>
<dbReference type="InterPro" id="IPR002641">
    <property type="entry name" value="PNPLA_dom"/>
</dbReference>
<dbReference type="SUPFAM" id="SSF52151">
    <property type="entry name" value="FabD/lysophospholipase-like"/>
    <property type="match status" value="1"/>
</dbReference>
<evidence type="ECO:0000313" key="4">
    <source>
        <dbReference type="EMBL" id="NIJ15190.1"/>
    </source>
</evidence>